<gene>
    <name evidence="6" type="ORF">GA0061100_109196</name>
</gene>
<dbReference type="InterPro" id="IPR058163">
    <property type="entry name" value="LysR-type_TF_proteobact-type"/>
</dbReference>
<dbReference type="Proteomes" id="UP000186228">
    <property type="component" value="Unassembled WGS sequence"/>
</dbReference>
<evidence type="ECO:0000256" key="4">
    <source>
        <dbReference type="ARBA" id="ARBA00023163"/>
    </source>
</evidence>
<dbReference type="PROSITE" id="PS50931">
    <property type="entry name" value="HTH_LYSR"/>
    <property type="match status" value="1"/>
</dbReference>
<dbReference type="PANTHER" id="PTHR30537">
    <property type="entry name" value="HTH-TYPE TRANSCRIPTIONAL REGULATOR"/>
    <property type="match status" value="1"/>
</dbReference>
<evidence type="ECO:0000256" key="2">
    <source>
        <dbReference type="ARBA" id="ARBA00023015"/>
    </source>
</evidence>
<evidence type="ECO:0000256" key="3">
    <source>
        <dbReference type="ARBA" id="ARBA00023125"/>
    </source>
</evidence>
<keyword evidence="2" id="KW-0805">Transcription regulation</keyword>
<dbReference type="GO" id="GO:0006351">
    <property type="term" value="P:DNA-templated transcription"/>
    <property type="evidence" value="ECO:0007669"/>
    <property type="project" value="TreeGrafter"/>
</dbReference>
<name>A0A1C3VZ58_9HYPH</name>
<evidence type="ECO:0000256" key="1">
    <source>
        <dbReference type="ARBA" id="ARBA00009437"/>
    </source>
</evidence>
<dbReference type="GO" id="GO:0043565">
    <property type="term" value="F:sequence-specific DNA binding"/>
    <property type="evidence" value="ECO:0007669"/>
    <property type="project" value="TreeGrafter"/>
</dbReference>
<dbReference type="PROSITE" id="PS51257">
    <property type="entry name" value="PROKAR_LIPOPROTEIN"/>
    <property type="match status" value="1"/>
</dbReference>
<organism evidence="6 7">
    <name type="scientific">Rhizobium hainanense</name>
    <dbReference type="NCBI Taxonomy" id="52131"/>
    <lineage>
        <taxon>Bacteria</taxon>
        <taxon>Pseudomonadati</taxon>
        <taxon>Pseudomonadota</taxon>
        <taxon>Alphaproteobacteria</taxon>
        <taxon>Hyphomicrobiales</taxon>
        <taxon>Rhizobiaceae</taxon>
        <taxon>Rhizobium/Agrobacterium group</taxon>
        <taxon>Rhizobium</taxon>
    </lineage>
</organism>
<evidence type="ECO:0000313" key="7">
    <source>
        <dbReference type="Proteomes" id="UP000186228"/>
    </source>
</evidence>
<dbReference type="STRING" id="52131.GA0061100_109196"/>
<dbReference type="SUPFAM" id="SSF46785">
    <property type="entry name" value="Winged helix' DNA-binding domain"/>
    <property type="match status" value="1"/>
</dbReference>
<sequence>MLKATFNSIFVPQMAQLLGCGCYRFGKKEKLTMSGRVPPRRLPPLNALRAFDAVARRGSILKAADELGVVRGAVRQQLNLLEAHFGVSLFDRENGRLVLTPKGRAFADSVGVAFGILTRASSELSIGGRRSIRLGVPSAFAVWWLMPRVAALQAALQDIDIDIVPMAMVEPLAMRADLEAVIMGGEYRPMRDITAIRFMEDEFGPVATPDVTGRLGLVEGVKALGAAVALSSRSAPSLWGDWFAESGHAPVSFAGNREFEDLLLAIGAARSGLGVAIVPRTAIGEDIDRGALVAPFGFIRRPAGYSLSIRSSDVKDPALVRLADWLSEAGAEPT</sequence>
<dbReference type="Pfam" id="PF03466">
    <property type="entry name" value="LysR_substrate"/>
    <property type="match status" value="1"/>
</dbReference>
<keyword evidence="7" id="KW-1185">Reference proteome</keyword>
<feature type="domain" description="HTH lysR-type" evidence="5">
    <location>
        <begin position="43"/>
        <end position="100"/>
    </location>
</feature>
<protein>
    <submittedName>
        <fullName evidence="6">DNA-binding transcriptional regulator, LysR family</fullName>
    </submittedName>
</protein>
<dbReference type="InterPro" id="IPR005119">
    <property type="entry name" value="LysR_subst-bd"/>
</dbReference>
<dbReference type="EMBL" id="FMAC01000009">
    <property type="protein sequence ID" value="SCB33120.1"/>
    <property type="molecule type" value="Genomic_DNA"/>
</dbReference>
<evidence type="ECO:0000313" key="6">
    <source>
        <dbReference type="EMBL" id="SCB33120.1"/>
    </source>
</evidence>
<dbReference type="InterPro" id="IPR000847">
    <property type="entry name" value="LysR_HTH_N"/>
</dbReference>
<proteinExistence type="inferred from homology"/>
<reference evidence="7" key="1">
    <citation type="submission" date="2016-08" db="EMBL/GenBank/DDBJ databases">
        <authorList>
            <person name="Varghese N."/>
            <person name="Submissions Spin"/>
        </authorList>
    </citation>
    <scope>NUCLEOTIDE SEQUENCE [LARGE SCALE GENOMIC DNA]</scope>
    <source>
        <strain evidence="7">CCBAU 57015</strain>
    </source>
</reference>
<dbReference type="GO" id="GO:0003700">
    <property type="term" value="F:DNA-binding transcription factor activity"/>
    <property type="evidence" value="ECO:0007669"/>
    <property type="project" value="InterPro"/>
</dbReference>
<dbReference type="Gene3D" id="1.10.10.10">
    <property type="entry name" value="Winged helix-like DNA-binding domain superfamily/Winged helix DNA-binding domain"/>
    <property type="match status" value="1"/>
</dbReference>
<evidence type="ECO:0000259" key="5">
    <source>
        <dbReference type="PROSITE" id="PS50931"/>
    </source>
</evidence>
<keyword evidence="4" id="KW-0804">Transcription</keyword>
<comment type="similarity">
    <text evidence="1">Belongs to the LysR transcriptional regulatory family.</text>
</comment>
<dbReference type="InterPro" id="IPR036390">
    <property type="entry name" value="WH_DNA-bd_sf"/>
</dbReference>
<keyword evidence="3 6" id="KW-0238">DNA-binding</keyword>
<dbReference type="PANTHER" id="PTHR30537:SF74">
    <property type="entry name" value="HTH-TYPE TRANSCRIPTIONAL REGULATOR TRPI"/>
    <property type="match status" value="1"/>
</dbReference>
<dbReference type="SUPFAM" id="SSF53850">
    <property type="entry name" value="Periplasmic binding protein-like II"/>
    <property type="match status" value="1"/>
</dbReference>
<dbReference type="Gene3D" id="3.40.190.10">
    <property type="entry name" value="Periplasmic binding protein-like II"/>
    <property type="match status" value="2"/>
</dbReference>
<accession>A0A1C3VZ58</accession>
<dbReference type="AlphaFoldDB" id="A0A1C3VZ58"/>
<dbReference type="InterPro" id="IPR036388">
    <property type="entry name" value="WH-like_DNA-bd_sf"/>
</dbReference>
<dbReference type="Pfam" id="PF00126">
    <property type="entry name" value="HTH_1"/>
    <property type="match status" value="1"/>
</dbReference>